<evidence type="ECO:0000256" key="2">
    <source>
        <dbReference type="SAM" id="Phobius"/>
    </source>
</evidence>
<feature type="transmembrane region" description="Helical" evidence="2">
    <location>
        <begin position="250"/>
        <end position="271"/>
    </location>
</feature>
<dbReference type="GO" id="GO:0016747">
    <property type="term" value="F:acyltransferase activity, transferring groups other than amino-acyl groups"/>
    <property type="evidence" value="ECO:0007669"/>
    <property type="project" value="InterPro"/>
</dbReference>
<dbReference type="Pfam" id="PF01757">
    <property type="entry name" value="Acyl_transf_3"/>
    <property type="match status" value="1"/>
</dbReference>
<dbReference type="eggNOG" id="COG1835">
    <property type="taxonomic scope" value="Bacteria"/>
</dbReference>
<dbReference type="GO" id="GO:0009103">
    <property type="term" value="P:lipopolysaccharide biosynthetic process"/>
    <property type="evidence" value="ECO:0007669"/>
    <property type="project" value="TreeGrafter"/>
</dbReference>
<feature type="transmembrane region" description="Helical" evidence="2">
    <location>
        <begin position="128"/>
        <end position="149"/>
    </location>
</feature>
<dbReference type="InterPro" id="IPR050879">
    <property type="entry name" value="Acyltransferase_3"/>
</dbReference>
<keyword evidence="5" id="KW-1185">Reference proteome</keyword>
<protein>
    <submittedName>
        <fullName evidence="4">Acyltransferase 3</fullName>
    </submittedName>
</protein>
<dbReference type="Proteomes" id="UP000008703">
    <property type="component" value="Chromosome"/>
</dbReference>
<keyword evidence="2" id="KW-0812">Transmembrane</keyword>
<evidence type="ECO:0000313" key="5">
    <source>
        <dbReference type="Proteomes" id="UP000008703"/>
    </source>
</evidence>
<keyword evidence="4" id="KW-0808">Transferase</keyword>
<keyword evidence="2" id="KW-1133">Transmembrane helix</keyword>
<feature type="transmembrane region" description="Helical" evidence="2">
    <location>
        <begin position="51"/>
        <end position="71"/>
    </location>
</feature>
<feature type="transmembrane region" description="Helical" evidence="2">
    <location>
        <begin position="369"/>
        <end position="390"/>
    </location>
</feature>
<feature type="transmembrane region" description="Helical" evidence="2">
    <location>
        <begin position="210"/>
        <end position="230"/>
    </location>
</feature>
<dbReference type="InterPro" id="IPR002656">
    <property type="entry name" value="Acyl_transf_3_dom"/>
</dbReference>
<evidence type="ECO:0000259" key="3">
    <source>
        <dbReference type="Pfam" id="PF01757"/>
    </source>
</evidence>
<dbReference type="PANTHER" id="PTHR23028:SF53">
    <property type="entry name" value="ACYL_TRANSF_3 DOMAIN-CONTAINING PROTEIN"/>
    <property type="match status" value="1"/>
</dbReference>
<feature type="transmembrane region" description="Helical" evidence="2">
    <location>
        <begin position="336"/>
        <end position="357"/>
    </location>
</feature>
<feature type="transmembrane region" description="Helical" evidence="2">
    <location>
        <begin position="83"/>
        <end position="107"/>
    </location>
</feature>
<evidence type="ECO:0000256" key="1">
    <source>
        <dbReference type="SAM" id="MobiDB-lite"/>
    </source>
</evidence>
<organism evidence="4 5">
    <name type="scientific">Streptomyces violaceusniger (strain Tu 4113)</name>
    <dbReference type="NCBI Taxonomy" id="653045"/>
    <lineage>
        <taxon>Bacteria</taxon>
        <taxon>Bacillati</taxon>
        <taxon>Actinomycetota</taxon>
        <taxon>Actinomycetes</taxon>
        <taxon>Kitasatosporales</taxon>
        <taxon>Streptomycetaceae</taxon>
        <taxon>Streptomyces</taxon>
        <taxon>Streptomyces violaceusniger group</taxon>
    </lineage>
</organism>
<dbReference type="GO" id="GO:0016020">
    <property type="term" value="C:membrane"/>
    <property type="evidence" value="ECO:0007669"/>
    <property type="project" value="TreeGrafter"/>
</dbReference>
<keyword evidence="2" id="KW-0472">Membrane</keyword>
<feature type="domain" description="Acyltransferase 3" evidence="3">
    <location>
        <begin position="47"/>
        <end position="390"/>
    </location>
</feature>
<reference evidence="4" key="1">
    <citation type="submission" date="2011-08" db="EMBL/GenBank/DDBJ databases">
        <title>Complete sequence of chromosome of Streptomyces violaceusniger Tu 4113.</title>
        <authorList>
            <consortium name="US DOE Joint Genome Institute"/>
            <person name="Lucas S."/>
            <person name="Han J."/>
            <person name="Lapidus A."/>
            <person name="Cheng J.-F."/>
            <person name="Goodwin L."/>
            <person name="Pitluck S."/>
            <person name="Peters L."/>
            <person name="Ivanova N."/>
            <person name="Daligault H."/>
            <person name="Detter J.C."/>
            <person name="Han C."/>
            <person name="Tapia R."/>
            <person name="Land M."/>
            <person name="Hauser L."/>
            <person name="Kyrpides N."/>
            <person name="Ivanova N."/>
            <person name="Pagani I."/>
            <person name="Hagen A."/>
            <person name="Katz L."/>
            <person name="Fiedler H.-P."/>
            <person name="Keasling J."/>
            <person name="Fortman J."/>
            <person name="Woyke T."/>
        </authorList>
    </citation>
    <scope>NUCLEOTIDE SEQUENCE [LARGE SCALE GENOMIC DNA]</scope>
    <source>
        <strain evidence="4">Tu 4113</strain>
    </source>
</reference>
<feature type="transmembrane region" description="Helical" evidence="2">
    <location>
        <begin position="180"/>
        <end position="198"/>
    </location>
</feature>
<accession>G2PFE9</accession>
<dbReference type="KEGG" id="svl:Strvi_4958"/>
<sequence length="430" mass="46901">MFAWMFPWGRYWGRGGATGRLVGAVPASFGKGSSVADVLPRGDRLPSLTGLRFLLAGVVLAGHVLTLGRFFEDQGVYEAADASSMASAAAVSSFFLLSGFVLAWNASPADTALRFWRRRLVKIFPNHVVTWTLMLGLLMVTGTAALLPVPDPGLGEAVRNLLLVHAWVPDMADFSSVNPVTWSISCEAFFYLLFPLLIRPVRALPARLLWPVIALVAGLVVAMPMVAMAVTDEAAPGSWSPLSTERWWLIYFFPPVRLLEFILGVVLARAVQLDRWPPLRPHWPLLALAGVFAARPQLPEEYVWGAATCLPVAALIPVIATRDVQGHRSRLGRRGLVVLGEASFALYMVHFPVLYAIRVQLDQRTFDTVTATALSLVVSALCVAVSLLLWRGVEMPMMRRFARARVRSAPTAHPAPGGQTAPMPQEDPAP</sequence>
<evidence type="ECO:0000313" key="4">
    <source>
        <dbReference type="EMBL" id="AEM84510.1"/>
    </source>
</evidence>
<dbReference type="PANTHER" id="PTHR23028">
    <property type="entry name" value="ACETYLTRANSFERASE"/>
    <property type="match status" value="1"/>
</dbReference>
<feature type="region of interest" description="Disordered" evidence="1">
    <location>
        <begin position="408"/>
        <end position="430"/>
    </location>
</feature>
<name>G2PFE9_STRV4</name>
<keyword evidence="4" id="KW-0012">Acyltransferase</keyword>
<proteinExistence type="predicted"/>
<dbReference type="HOGENOM" id="CLU_005679_2_5_11"/>
<gene>
    <name evidence="4" type="ORF">Strvi_4958</name>
</gene>
<dbReference type="AlphaFoldDB" id="G2PFE9"/>
<dbReference type="EMBL" id="CP002994">
    <property type="protein sequence ID" value="AEM84510.1"/>
    <property type="molecule type" value="Genomic_DNA"/>
</dbReference>